<evidence type="ECO:0000313" key="4">
    <source>
        <dbReference type="Proteomes" id="UP000681720"/>
    </source>
</evidence>
<name>A0A8S2Z9F4_9BILA</name>
<reference evidence="3" key="1">
    <citation type="submission" date="2021-02" db="EMBL/GenBank/DDBJ databases">
        <authorList>
            <person name="Nowell W R."/>
        </authorList>
    </citation>
    <scope>NUCLEOTIDE SEQUENCE</scope>
</reference>
<dbReference type="EMBL" id="CAJOBH010077566">
    <property type="protein sequence ID" value="CAF4501833.1"/>
    <property type="molecule type" value="Genomic_DNA"/>
</dbReference>
<evidence type="ECO:0000313" key="2">
    <source>
        <dbReference type="EMBL" id="CAF4501833.1"/>
    </source>
</evidence>
<protein>
    <submittedName>
        <fullName evidence="3">Uncharacterized protein</fullName>
    </submittedName>
</protein>
<organism evidence="3 4">
    <name type="scientific">Rotaria magnacalcarata</name>
    <dbReference type="NCBI Taxonomy" id="392030"/>
    <lineage>
        <taxon>Eukaryota</taxon>
        <taxon>Metazoa</taxon>
        <taxon>Spiralia</taxon>
        <taxon>Gnathifera</taxon>
        <taxon>Rotifera</taxon>
        <taxon>Eurotatoria</taxon>
        <taxon>Bdelloidea</taxon>
        <taxon>Philodinida</taxon>
        <taxon>Philodinidae</taxon>
        <taxon>Rotaria</taxon>
    </lineage>
</organism>
<evidence type="ECO:0000313" key="3">
    <source>
        <dbReference type="EMBL" id="CAF4616795.1"/>
    </source>
</evidence>
<dbReference type="Proteomes" id="UP000681967">
    <property type="component" value="Unassembled WGS sequence"/>
</dbReference>
<evidence type="ECO:0000256" key="1">
    <source>
        <dbReference type="SAM" id="MobiDB-lite"/>
    </source>
</evidence>
<dbReference type="Proteomes" id="UP000681720">
    <property type="component" value="Unassembled WGS sequence"/>
</dbReference>
<feature type="non-terminal residue" evidence="3">
    <location>
        <position position="1"/>
    </location>
</feature>
<gene>
    <name evidence="2" type="ORF">BYL167_LOCUS36051</name>
    <name evidence="3" type="ORF">GIL414_LOCUS39597</name>
</gene>
<feature type="region of interest" description="Disordered" evidence="1">
    <location>
        <begin position="1"/>
        <end position="47"/>
    </location>
</feature>
<feature type="compositionally biased region" description="Polar residues" evidence="1">
    <location>
        <begin position="32"/>
        <end position="47"/>
    </location>
</feature>
<dbReference type="EMBL" id="CAJOBJ010107700">
    <property type="protein sequence ID" value="CAF4616795.1"/>
    <property type="molecule type" value="Genomic_DNA"/>
</dbReference>
<sequence>MKPRLPFKNSKSPTSFEILRDIDRDEDDTMYPSKTDSESNSLNLPEP</sequence>
<comment type="caution">
    <text evidence="3">The sequence shown here is derived from an EMBL/GenBank/DDBJ whole genome shotgun (WGS) entry which is preliminary data.</text>
</comment>
<accession>A0A8S2Z9F4</accession>
<dbReference type="AlphaFoldDB" id="A0A8S2Z9F4"/>
<proteinExistence type="predicted"/>